<dbReference type="Proteomes" id="UP000190965">
    <property type="component" value="Unassembled WGS sequence"/>
</dbReference>
<sequence length="92" mass="10345">MHPKNESAVEDIISTNELKMLTQIKNILQSTANQINLELDQQGLRNVSGYEGIDVGYISAVLHQSCFAWLHDNDKEVAIWIAENQVKLAHSL</sequence>
<organism evidence="1 2">
    <name type="scientific">Pseudomonas fluorescens</name>
    <dbReference type="NCBI Taxonomy" id="294"/>
    <lineage>
        <taxon>Bacteria</taxon>
        <taxon>Pseudomonadati</taxon>
        <taxon>Pseudomonadota</taxon>
        <taxon>Gammaproteobacteria</taxon>
        <taxon>Pseudomonadales</taxon>
        <taxon>Pseudomonadaceae</taxon>
        <taxon>Pseudomonas</taxon>
    </lineage>
</organism>
<proteinExistence type="predicted"/>
<accession>A0A1T2YX22</accession>
<reference evidence="1 2" key="1">
    <citation type="submission" date="2016-12" db="EMBL/GenBank/DDBJ databases">
        <title>Draft genome sequences of seven strains of Pseudomonas fluorescens that produce 4-formylaminooxyvinylglycine.</title>
        <authorList>
            <person name="Okrent R.A."/>
            <person name="Manning V.A."/>
            <person name="Trippe K.M."/>
        </authorList>
    </citation>
    <scope>NUCLEOTIDE SEQUENCE [LARGE SCALE GENOMIC DNA]</scope>
    <source>
        <strain evidence="1 2">P5A</strain>
    </source>
</reference>
<gene>
    <name evidence="1" type="ORF">BFW87_11480</name>
</gene>
<protein>
    <submittedName>
        <fullName evidence="1">Uncharacterized protein</fullName>
    </submittedName>
</protein>
<dbReference type="EMBL" id="MSDF01000014">
    <property type="protein sequence ID" value="OPA96932.1"/>
    <property type="molecule type" value="Genomic_DNA"/>
</dbReference>
<name>A0A1T2YX22_PSEFL</name>
<evidence type="ECO:0000313" key="1">
    <source>
        <dbReference type="EMBL" id="OPA96932.1"/>
    </source>
</evidence>
<evidence type="ECO:0000313" key="2">
    <source>
        <dbReference type="Proteomes" id="UP000190965"/>
    </source>
</evidence>
<comment type="caution">
    <text evidence="1">The sequence shown here is derived from an EMBL/GenBank/DDBJ whole genome shotgun (WGS) entry which is preliminary data.</text>
</comment>
<dbReference type="AlphaFoldDB" id="A0A1T2YX22"/>